<accession>A0A9D5BS37</accession>
<evidence type="ECO:0000256" key="1">
    <source>
        <dbReference type="SAM" id="MobiDB-lite"/>
    </source>
</evidence>
<feature type="domain" description="DUF7036" evidence="3">
    <location>
        <begin position="203"/>
        <end position="293"/>
    </location>
</feature>
<feature type="transmembrane region" description="Helical" evidence="2">
    <location>
        <begin position="31"/>
        <end position="54"/>
    </location>
</feature>
<dbReference type="Pfam" id="PF23041">
    <property type="entry name" value="DUF7036"/>
    <property type="match status" value="2"/>
</dbReference>
<evidence type="ECO:0000256" key="2">
    <source>
        <dbReference type="SAM" id="Phobius"/>
    </source>
</evidence>
<evidence type="ECO:0000313" key="5">
    <source>
        <dbReference type="Proteomes" id="UP001058974"/>
    </source>
</evidence>
<dbReference type="PANTHER" id="PTHR33826:SF4">
    <property type="entry name" value="F20B24.21"/>
    <property type="match status" value="1"/>
</dbReference>
<keyword evidence="2" id="KW-0472">Membrane</keyword>
<feature type="region of interest" description="Disordered" evidence="1">
    <location>
        <begin position="310"/>
        <end position="343"/>
    </location>
</feature>
<keyword evidence="5" id="KW-1185">Reference proteome</keyword>
<keyword evidence="2" id="KW-0812">Transmembrane</keyword>
<dbReference type="PANTHER" id="PTHR33826">
    <property type="entry name" value="F20B24.21"/>
    <property type="match status" value="1"/>
</dbReference>
<organism evidence="4 5">
    <name type="scientific">Pisum sativum</name>
    <name type="common">Garden pea</name>
    <name type="synonym">Lathyrus oleraceus</name>
    <dbReference type="NCBI Taxonomy" id="3888"/>
    <lineage>
        <taxon>Eukaryota</taxon>
        <taxon>Viridiplantae</taxon>
        <taxon>Streptophyta</taxon>
        <taxon>Embryophyta</taxon>
        <taxon>Tracheophyta</taxon>
        <taxon>Spermatophyta</taxon>
        <taxon>Magnoliopsida</taxon>
        <taxon>eudicotyledons</taxon>
        <taxon>Gunneridae</taxon>
        <taxon>Pentapetalae</taxon>
        <taxon>rosids</taxon>
        <taxon>fabids</taxon>
        <taxon>Fabales</taxon>
        <taxon>Fabaceae</taxon>
        <taxon>Papilionoideae</taxon>
        <taxon>50 kb inversion clade</taxon>
        <taxon>NPAAA clade</taxon>
        <taxon>Hologalegina</taxon>
        <taxon>IRL clade</taxon>
        <taxon>Fabeae</taxon>
        <taxon>Lathyrus</taxon>
    </lineage>
</organism>
<dbReference type="AlphaFoldDB" id="A0A9D5BS37"/>
<comment type="caution">
    <text evidence="4">The sequence shown here is derived from an EMBL/GenBank/DDBJ whole genome shotgun (WGS) entry which is preliminary data.</text>
</comment>
<dbReference type="InterPro" id="IPR055464">
    <property type="entry name" value="DUF7036"/>
</dbReference>
<protein>
    <recommendedName>
        <fullName evidence="3">DUF7036 domain-containing protein</fullName>
    </recommendedName>
</protein>
<evidence type="ECO:0000259" key="3">
    <source>
        <dbReference type="Pfam" id="PF23041"/>
    </source>
</evidence>
<keyword evidence="2" id="KW-1133">Transmembrane helix</keyword>
<dbReference type="Proteomes" id="UP001058974">
    <property type="component" value="Chromosome 1"/>
</dbReference>
<sequence length="412" mass="46356">MGKIGNQDVQQEEQRQNDGERCFFTVVLRLFSFKCLFILFFSLAAFVSGIFWILPKHNSTELSFDAKEVIKHSATIQASFRLEKPVSQLIPYIERLQDDIFGEIALPNTKVAILSIHQSVAPSLSDVVFGVLSDPMNIPINPVYLSVLRSSLIELFFQQTNLTFTTSVIGNTSLFEILKIPGGLTVKPVQSVSIWQIPEILFNFTLNNSISEVLDKFDDFEEELKFGLHLRSDENVYVHITNAHGSTVARPVVVQASVMRGFESLLPQRLKQIAQTIRRSARKNLGLNNLVFGRVKEIRLSSLLKDTLHAHPPAPAPSPQLVDHSEPLIPPYHAPSHSPISPTTSEKPPCFDCEVFSPSPSIVTEHPGDPCPYNCFKLLQDEEKSKKLVSRVLAPTSQGKFFWHNRPFFSFF</sequence>
<proteinExistence type="predicted"/>
<dbReference type="Gramene" id="Psat01G0581400-T2">
    <property type="protein sequence ID" value="KAI5448542.1"/>
    <property type="gene ID" value="KIW84_015814"/>
</dbReference>
<reference evidence="4 5" key="1">
    <citation type="journal article" date="2022" name="Nat. Genet.">
        <title>Improved pea reference genome and pan-genome highlight genomic features and evolutionary characteristics.</title>
        <authorList>
            <person name="Yang T."/>
            <person name="Liu R."/>
            <person name="Luo Y."/>
            <person name="Hu S."/>
            <person name="Wang D."/>
            <person name="Wang C."/>
            <person name="Pandey M.K."/>
            <person name="Ge S."/>
            <person name="Xu Q."/>
            <person name="Li N."/>
            <person name="Li G."/>
            <person name="Huang Y."/>
            <person name="Saxena R.K."/>
            <person name="Ji Y."/>
            <person name="Li M."/>
            <person name="Yan X."/>
            <person name="He Y."/>
            <person name="Liu Y."/>
            <person name="Wang X."/>
            <person name="Xiang C."/>
            <person name="Varshney R.K."/>
            <person name="Ding H."/>
            <person name="Gao S."/>
            <person name="Zong X."/>
        </authorList>
    </citation>
    <scope>NUCLEOTIDE SEQUENCE [LARGE SCALE GENOMIC DNA]</scope>
    <source>
        <strain evidence="4 5">cv. Zhongwan 6</strain>
    </source>
</reference>
<dbReference type="EMBL" id="JAMSHJ010000001">
    <property type="protein sequence ID" value="KAI5448542.1"/>
    <property type="molecule type" value="Genomic_DNA"/>
</dbReference>
<gene>
    <name evidence="4" type="ORF">KIW84_015814</name>
</gene>
<name>A0A9D5BS37_PEA</name>
<evidence type="ECO:0000313" key="4">
    <source>
        <dbReference type="EMBL" id="KAI5448542.1"/>
    </source>
</evidence>
<feature type="domain" description="DUF7036" evidence="3">
    <location>
        <begin position="79"/>
        <end position="170"/>
    </location>
</feature>